<organism evidence="2 3">
    <name type="scientific">Phytophthora sojae (strain P6497)</name>
    <name type="common">Soybean stem and root rot agent</name>
    <name type="synonym">Phytophthora megasperma f. sp. glycines</name>
    <dbReference type="NCBI Taxonomy" id="1094619"/>
    <lineage>
        <taxon>Eukaryota</taxon>
        <taxon>Sar</taxon>
        <taxon>Stramenopiles</taxon>
        <taxon>Oomycota</taxon>
        <taxon>Peronosporomycetes</taxon>
        <taxon>Peronosporales</taxon>
        <taxon>Peronosporaceae</taxon>
        <taxon>Phytophthora</taxon>
    </lineage>
</organism>
<evidence type="ECO:0000313" key="2">
    <source>
        <dbReference type="EMBL" id="EGZ06080.1"/>
    </source>
</evidence>
<reference evidence="2 3" key="1">
    <citation type="journal article" date="2006" name="Science">
        <title>Phytophthora genome sequences uncover evolutionary origins and mechanisms of pathogenesis.</title>
        <authorList>
            <person name="Tyler B.M."/>
            <person name="Tripathy S."/>
            <person name="Zhang X."/>
            <person name="Dehal P."/>
            <person name="Jiang R.H."/>
            <person name="Aerts A."/>
            <person name="Arredondo F.D."/>
            <person name="Baxter L."/>
            <person name="Bensasson D."/>
            <person name="Beynon J.L."/>
            <person name="Chapman J."/>
            <person name="Damasceno C.M."/>
            <person name="Dorrance A.E."/>
            <person name="Dou D."/>
            <person name="Dickerman A.W."/>
            <person name="Dubchak I.L."/>
            <person name="Garbelotto M."/>
            <person name="Gijzen M."/>
            <person name="Gordon S.G."/>
            <person name="Govers F."/>
            <person name="Grunwald N.J."/>
            <person name="Huang W."/>
            <person name="Ivors K.L."/>
            <person name="Jones R.W."/>
            <person name="Kamoun S."/>
            <person name="Krampis K."/>
            <person name="Lamour K.H."/>
            <person name="Lee M.K."/>
            <person name="McDonald W.H."/>
            <person name="Medina M."/>
            <person name="Meijer H.J."/>
            <person name="Nordberg E.K."/>
            <person name="Maclean D.J."/>
            <person name="Ospina-Giraldo M.D."/>
            <person name="Morris P.F."/>
            <person name="Phuntumart V."/>
            <person name="Putnam N.H."/>
            <person name="Rash S."/>
            <person name="Rose J.K."/>
            <person name="Sakihama Y."/>
            <person name="Salamov A.A."/>
            <person name="Savidor A."/>
            <person name="Scheuring C.F."/>
            <person name="Smith B.M."/>
            <person name="Sobral B.W."/>
            <person name="Terry A."/>
            <person name="Torto-Alalibo T.A."/>
            <person name="Win J."/>
            <person name="Xu Z."/>
            <person name="Zhang H."/>
            <person name="Grigoriev I.V."/>
            <person name="Rokhsar D.S."/>
            <person name="Boore J.L."/>
        </authorList>
    </citation>
    <scope>NUCLEOTIDE SEQUENCE [LARGE SCALE GENOMIC DNA]</scope>
    <source>
        <strain evidence="2 3">P6497</strain>
    </source>
</reference>
<dbReference type="GO" id="GO:0035091">
    <property type="term" value="F:phosphatidylinositol binding"/>
    <property type="evidence" value="ECO:0007669"/>
    <property type="project" value="InterPro"/>
</dbReference>
<sequence length="194" mass="22585">MLQYKLPSTSSQQHKPTPLAKQVAAPRPDWDPITSLSKIDHAEINHTRVRGGVVFYKVEVYLKHQVNRIPTNVKSESDPNRKPDYVVKRRFSDFDLLRRHVGQHARREIVGACPYCDRFRLFMLHCYNQPKAFVKLCAGVETRKKLLARFLNRIIELTVADERGGARIPRVRQCPGVRAIPILVDQFMRRRYVV</sequence>
<dbReference type="RefSeq" id="XP_009537977.1">
    <property type="nucleotide sequence ID" value="XM_009539682.1"/>
</dbReference>
<dbReference type="AlphaFoldDB" id="G5AD26"/>
<dbReference type="InParanoid" id="G5AD26"/>
<dbReference type="OMA" id="AQHARCE"/>
<dbReference type="SUPFAM" id="SSF64268">
    <property type="entry name" value="PX domain"/>
    <property type="match status" value="1"/>
</dbReference>
<gene>
    <name evidence="2" type="ORF">PHYSODRAFT_532084</name>
</gene>
<evidence type="ECO:0000313" key="3">
    <source>
        <dbReference type="Proteomes" id="UP000002640"/>
    </source>
</evidence>
<evidence type="ECO:0008006" key="4">
    <source>
        <dbReference type="Google" id="ProtNLM"/>
    </source>
</evidence>
<protein>
    <recommendedName>
        <fullName evidence="4">PX domain-containing protein</fullName>
    </recommendedName>
</protein>
<name>G5AD26_PHYSP</name>
<proteinExistence type="predicted"/>
<evidence type="ECO:0000256" key="1">
    <source>
        <dbReference type="SAM" id="MobiDB-lite"/>
    </source>
</evidence>
<feature type="compositionally biased region" description="Polar residues" evidence="1">
    <location>
        <begin position="1"/>
        <end position="15"/>
    </location>
</feature>
<dbReference type="Proteomes" id="UP000002640">
    <property type="component" value="Unassembled WGS sequence"/>
</dbReference>
<dbReference type="EMBL" id="JH159164">
    <property type="protein sequence ID" value="EGZ06080.1"/>
    <property type="molecule type" value="Genomic_DNA"/>
</dbReference>
<dbReference type="GeneID" id="20661696"/>
<dbReference type="Gene3D" id="3.30.1520.10">
    <property type="entry name" value="Phox-like domain"/>
    <property type="match status" value="1"/>
</dbReference>
<feature type="region of interest" description="Disordered" evidence="1">
    <location>
        <begin position="1"/>
        <end position="25"/>
    </location>
</feature>
<dbReference type="KEGG" id="psoj:PHYSODRAFT_532084"/>
<keyword evidence="3" id="KW-1185">Reference proteome</keyword>
<dbReference type="InterPro" id="IPR036871">
    <property type="entry name" value="PX_dom_sf"/>
</dbReference>
<accession>G5AD26</accession>